<keyword evidence="2" id="KW-1185">Reference proteome</keyword>
<name>A0A834FUQ4_RHOSS</name>
<evidence type="ECO:0000313" key="1">
    <source>
        <dbReference type="EMBL" id="KAF7112972.1"/>
    </source>
</evidence>
<protein>
    <submittedName>
        <fullName evidence="1">Uncharacterized protein</fullName>
    </submittedName>
</protein>
<evidence type="ECO:0000313" key="2">
    <source>
        <dbReference type="Proteomes" id="UP000626092"/>
    </source>
</evidence>
<dbReference type="Proteomes" id="UP000626092">
    <property type="component" value="Unassembled WGS sequence"/>
</dbReference>
<dbReference type="OrthoDB" id="1749329at2759"/>
<dbReference type="AlphaFoldDB" id="A0A834FUQ4"/>
<comment type="caution">
    <text evidence="1">The sequence shown here is derived from an EMBL/GenBank/DDBJ whole genome shotgun (WGS) entry which is preliminary data.</text>
</comment>
<proteinExistence type="predicted"/>
<gene>
    <name evidence="1" type="ORF">RHSIM_RhsimUnG0173600</name>
</gene>
<reference evidence="1" key="1">
    <citation type="submission" date="2019-11" db="EMBL/GenBank/DDBJ databases">
        <authorList>
            <person name="Liu Y."/>
            <person name="Hou J."/>
            <person name="Li T.-Q."/>
            <person name="Guan C.-H."/>
            <person name="Wu X."/>
            <person name="Wu H.-Z."/>
            <person name="Ling F."/>
            <person name="Zhang R."/>
            <person name="Shi X.-G."/>
            <person name="Ren J.-P."/>
            <person name="Chen E.-F."/>
            <person name="Sun J.-M."/>
        </authorList>
    </citation>
    <scope>NUCLEOTIDE SEQUENCE</scope>
    <source>
        <strain evidence="1">Adult_tree_wgs_1</strain>
        <tissue evidence="1">Leaves</tissue>
    </source>
</reference>
<dbReference type="EMBL" id="WJXA01000391">
    <property type="protein sequence ID" value="KAF7112972.1"/>
    <property type="molecule type" value="Genomic_DNA"/>
</dbReference>
<accession>A0A834FUQ4</accession>
<sequence length="303" mass="33912">MREGSSLFVQGLWRYKGERVVRVFVDFAEGREIEAFRAVEVGASGYGGVGEEEARRERRSTAYYLDTPLHKLHSPPSNLATTILLFASESMALSAALRKATNIRTPRWFEFWSDAAVDRQQRNSNFSLESPKWYFDITRSEPSKWVEEYIGSPNQFSFEFDLVLKDGKSFSSGGYGVVGVGGGRGDCKPSFADIVAGKSLPSTSVSRFSIKVQDEGNQWLSSSAVAKLPALRSVESLSEAFIADGVWDIQIRSMGGNLVLLTFPSIEVMNAMLEESGLRWLGNWFDEVNRWKSEPLKEISRVF</sequence>
<organism evidence="1 2">
    <name type="scientific">Rhododendron simsii</name>
    <name type="common">Sims's rhododendron</name>
    <dbReference type="NCBI Taxonomy" id="118357"/>
    <lineage>
        <taxon>Eukaryota</taxon>
        <taxon>Viridiplantae</taxon>
        <taxon>Streptophyta</taxon>
        <taxon>Embryophyta</taxon>
        <taxon>Tracheophyta</taxon>
        <taxon>Spermatophyta</taxon>
        <taxon>Magnoliopsida</taxon>
        <taxon>eudicotyledons</taxon>
        <taxon>Gunneridae</taxon>
        <taxon>Pentapetalae</taxon>
        <taxon>asterids</taxon>
        <taxon>Ericales</taxon>
        <taxon>Ericaceae</taxon>
        <taxon>Ericoideae</taxon>
        <taxon>Rhodoreae</taxon>
        <taxon>Rhododendron</taxon>
    </lineage>
</organism>